<evidence type="ECO:0000313" key="3">
    <source>
        <dbReference type="EMBL" id="EFX72279.1"/>
    </source>
</evidence>
<evidence type="ECO:0000256" key="1">
    <source>
        <dbReference type="ARBA" id="ARBA00022460"/>
    </source>
</evidence>
<organism evidence="3 4">
    <name type="scientific">Daphnia pulex</name>
    <name type="common">Water flea</name>
    <dbReference type="NCBI Taxonomy" id="6669"/>
    <lineage>
        <taxon>Eukaryota</taxon>
        <taxon>Metazoa</taxon>
        <taxon>Ecdysozoa</taxon>
        <taxon>Arthropoda</taxon>
        <taxon>Crustacea</taxon>
        <taxon>Branchiopoda</taxon>
        <taxon>Diplostraca</taxon>
        <taxon>Cladocera</taxon>
        <taxon>Anomopoda</taxon>
        <taxon>Daphniidae</taxon>
        <taxon>Daphnia</taxon>
    </lineage>
</organism>
<feature type="non-terminal residue" evidence="3">
    <location>
        <position position="1"/>
    </location>
</feature>
<dbReference type="InterPro" id="IPR000618">
    <property type="entry name" value="Insect_cuticle"/>
</dbReference>
<keyword evidence="4" id="KW-1185">Reference proteome</keyword>
<dbReference type="PROSITE" id="PS00233">
    <property type="entry name" value="CHIT_BIND_RR_1"/>
    <property type="match status" value="1"/>
</dbReference>
<dbReference type="GO" id="GO:0042302">
    <property type="term" value="F:structural constituent of cuticle"/>
    <property type="evidence" value="ECO:0007669"/>
    <property type="project" value="UniProtKB-UniRule"/>
</dbReference>
<dbReference type="PROSITE" id="PS51155">
    <property type="entry name" value="CHIT_BIND_RR_2"/>
    <property type="match status" value="1"/>
</dbReference>
<dbReference type="OrthoDB" id="6423516at2759"/>
<dbReference type="InParanoid" id="E9H7M8"/>
<dbReference type="PhylomeDB" id="E9H7M8"/>
<reference evidence="3 4" key="1">
    <citation type="journal article" date="2011" name="Science">
        <title>The ecoresponsive genome of Daphnia pulex.</title>
        <authorList>
            <person name="Colbourne J.K."/>
            <person name="Pfrender M.E."/>
            <person name="Gilbert D."/>
            <person name="Thomas W.K."/>
            <person name="Tucker A."/>
            <person name="Oakley T.H."/>
            <person name="Tokishita S."/>
            <person name="Aerts A."/>
            <person name="Arnold G.J."/>
            <person name="Basu M.K."/>
            <person name="Bauer D.J."/>
            <person name="Caceres C.E."/>
            <person name="Carmel L."/>
            <person name="Casola C."/>
            <person name="Choi J.H."/>
            <person name="Detter J.C."/>
            <person name="Dong Q."/>
            <person name="Dusheyko S."/>
            <person name="Eads B.D."/>
            <person name="Frohlich T."/>
            <person name="Geiler-Samerotte K.A."/>
            <person name="Gerlach D."/>
            <person name="Hatcher P."/>
            <person name="Jogdeo S."/>
            <person name="Krijgsveld J."/>
            <person name="Kriventseva E.V."/>
            <person name="Kultz D."/>
            <person name="Laforsch C."/>
            <person name="Lindquist E."/>
            <person name="Lopez J."/>
            <person name="Manak J.R."/>
            <person name="Muller J."/>
            <person name="Pangilinan J."/>
            <person name="Patwardhan R.P."/>
            <person name="Pitluck S."/>
            <person name="Pritham E.J."/>
            <person name="Rechtsteiner A."/>
            <person name="Rho M."/>
            <person name="Rogozin I.B."/>
            <person name="Sakarya O."/>
            <person name="Salamov A."/>
            <person name="Schaack S."/>
            <person name="Shapiro H."/>
            <person name="Shiga Y."/>
            <person name="Skalitzky C."/>
            <person name="Smith Z."/>
            <person name="Souvorov A."/>
            <person name="Sung W."/>
            <person name="Tang Z."/>
            <person name="Tsuchiya D."/>
            <person name="Tu H."/>
            <person name="Vos H."/>
            <person name="Wang M."/>
            <person name="Wolf Y.I."/>
            <person name="Yamagata H."/>
            <person name="Yamada T."/>
            <person name="Ye Y."/>
            <person name="Shaw J.R."/>
            <person name="Andrews J."/>
            <person name="Crease T.J."/>
            <person name="Tang H."/>
            <person name="Lucas S.M."/>
            <person name="Robertson H.M."/>
            <person name="Bork P."/>
            <person name="Koonin E.V."/>
            <person name="Zdobnov E.M."/>
            <person name="Grigoriev I.V."/>
            <person name="Lynch M."/>
            <person name="Boore J.L."/>
        </authorList>
    </citation>
    <scope>NUCLEOTIDE SEQUENCE [LARGE SCALE GENOMIC DNA]</scope>
</reference>
<dbReference type="PANTHER" id="PTHR12236">
    <property type="entry name" value="STRUCTURAL CONTITUENT OF CUTICLE"/>
    <property type="match status" value="1"/>
</dbReference>
<dbReference type="eggNOG" id="ENOG502S4KI">
    <property type="taxonomic scope" value="Eukaryota"/>
</dbReference>
<dbReference type="STRING" id="6669.E9H7M8"/>
<evidence type="ECO:0008006" key="5">
    <source>
        <dbReference type="Google" id="ProtNLM"/>
    </source>
</evidence>
<evidence type="ECO:0000313" key="4">
    <source>
        <dbReference type="Proteomes" id="UP000000305"/>
    </source>
</evidence>
<keyword evidence="1 2" id="KW-0193">Cuticle</keyword>
<dbReference type="AlphaFoldDB" id="E9H7M8"/>
<dbReference type="InterPro" id="IPR031311">
    <property type="entry name" value="CHIT_BIND_RR_consensus"/>
</dbReference>
<dbReference type="EMBL" id="GL732601">
    <property type="protein sequence ID" value="EFX72279.1"/>
    <property type="molecule type" value="Genomic_DNA"/>
</dbReference>
<dbReference type="PANTHER" id="PTHR12236:SF79">
    <property type="entry name" value="CUTICULAR PROTEIN 50CB-RELATED"/>
    <property type="match status" value="1"/>
</dbReference>
<dbReference type="Pfam" id="PF00379">
    <property type="entry name" value="Chitin_bind_4"/>
    <property type="match status" value="1"/>
</dbReference>
<dbReference type="PRINTS" id="PR00947">
    <property type="entry name" value="CUTICLE"/>
</dbReference>
<gene>
    <name evidence="3" type="ORF">DAPPUDRAFT_18310</name>
</gene>
<dbReference type="InterPro" id="IPR051217">
    <property type="entry name" value="Insect_Cuticle_Struc_Prot"/>
</dbReference>
<proteinExistence type="predicted"/>
<protein>
    <recommendedName>
        <fullName evidence="5">Cuticle protein</fullName>
    </recommendedName>
</protein>
<dbReference type="GO" id="GO:0031012">
    <property type="term" value="C:extracellular matrix"/>
    <property type="evidence" value="ECO:0000318"/>
    <property type="project" value="GO_Central"/>
</dbReference>
<accession>E9H7M8</accession>
<feature type="non-terminal residue" evidence="3">
    <location>
        <position position="71"/>
    </location>
</feature>
<dbReference type="HOGENOM" id="CLU_075165_6_1_1"/>
<evidence type="ECO:0000256" key="2">
    <source>
        <dbReference type="PROSITE-ProRule" id="PRU00497"/>
    </source>
</evidence>
<dbReference type="KEGG" id="dpx:DAPPUDRAFT_18310"/>
<name>E9H7M8_DAPPU</name>
<sequence>QPPMPFDFAYEVKDDPTYQDYSHKETSDGKVVSGSYRVALPDGRTQIVSYKADENGYVADVQYEGEAKYDE</sequence>
<dbReference type="Proteomes" id="UP000000305">
    <property type="component" value="Unassembled WGS sequence"/>
</dbReference>